<evidence type="ECO:0000313" key="3">
    <source>
        <dbReference type="EMBL" id="GGD92534.1"/>
    </source>
</evidence>
<dbReference type="NCBIfam" id="TIGR02669">
    <property type="entry name" value="SpoIID_LytB"/>
    <property type="match status" value="1"/>
</dbReference>
<reference evidence="3" key="2">
    <citation type="submission" date="2020-09" db="EMBL/GenBank/DDBJ databases">
        <authorList>
            <person name="Sun Q."/>
            <person name="Zhou Y."/>
        </authorList>
    </citation>
    <scope>NUCLEOTIDE SEQUENCE</scope>
    <source>
        <strain evidence="3">CGMCC 1.15178</strain>
    </source>
</reference>
<dbReference type="GO" id="GO:0030288">
    <property type="term" value="C:outer membrane-bounded periplasmic space"/>
    <property type="evidence" value="ECO:0007669"/>
    <property type="project" value="TreeGrafter"/>
</dbReference>
<dbReference type="InterPro" id="IPR013693">
    <property type="entry name" value="SpoIID/LytB_N"/>
</dbReference>
<gene>
    <name evidence="3" type="ORF">GCM10010911_58940</name>
</gene>
<feature type="region of interest" description="Disordered" evidence="1">
    <location>
        <begin position="20"/>
        <end position="70"/>
    </location>
</feature>
<dbReference type="PANTHER" id="PTHR30032:SF4">
    <property type="entry name" value="AMIDASE ENHANCER"/>
    <property type="match status" value="1"/>
</dbReference>
<dbReference type="EMBL" id="BMHP01000006">
    <property type="protein sequence ID" value="GGD92534.1"/>
    <property type="molecule type" value="Genomic_DNA"/>
</dbReference>
<feature type="compositionally biased region" description="Polar residues" evidence="1">
    <location>
        <begin position="42"/>
        <end position="60"/>
    </location>
</feature>
<accession>A0A916ZEV9</accession>
<dbReference type="InterPro" id="IPR014225">
    <property type="entry name" value="Spore_II_D_firmicutes"/>
</dbReference>
<dbReference type="Proteomes" id="UP000612456">
    <property type="component" value="Unassembled WGS sequence"/>
</dbReference>
<feature type="domain" description="Sporulation stage II protein D amidase enhancer LytB N-terminal" evidence="2">
    <location>
        <begin position="89"/>
        <end position="193"/>
    </location>
</feature>
<dbReference type="PANTHER" id="PTHR30032">
    <property type="entry name" value="N-ACETYLMURAMOYL-L-ALANINE AMIDASE-RELATED"/>
    <property type="match status" value="1"/>
</dbReference>
<organism evidence="3 4">
    <name type="scientific">Paenibacillus nasutitermitis</name>
    <dbReference type="NCBI Taxonomy" id="1652958"/>
    <lineage>
        <taxon>Bacteria</taxon>
        <taxon>Bacillati</taxon>
        <taxon>Bacillota</taxon>
        <taxon>Bacilli</taxon>
        <taxon>Bacillales</taxon>
        <taxon>Paenibacillaceae</taxon>
        <taxon>Paenibacillus</taxon>
    </lineage>
</organism>
<evidence type="ECO:0000256" key="1">
    <source>
        <dbReference type="SAM" id="MobiDB-lite"/>
    </source>
</evidence>
<evidence type="ECO:0000313" key="4">
    <source>
        <dbReference type="Proteomes" id="UP000612456"/>
    </source>
</evidence>
<reference evidence="3" key="1">
    <citation type="journal article" date="2014" name="Int. J. Syst. Evol. Microbiol.">
        <title>Complete genome sequence of Corynebacterium casei LMG S-19264T (=DSM 44701T), isolated from a smear-ripened cheese.</title>
        <authorList>
            <consortium name="US DOE Joint Genome Institute (JGI-PGF)"/>
            <person name="Walter F."/>
            <person name="Albersmeier A."/>
            <person name="Kalinowski J."/>
            <person name="Ruckert C."/>
        </authorList>
    </citation>
    <scope>NUCLEOTIDE SEQUENCE</scope>
    <source>
        <strain evidence="3">CGMCC 1.15178</strain>
    </source>
</reference>
<dbReference type="Pfam" id="PF08486">
    <property type="entry name" value="SpoIID"/>
    <property type="match status" value="1"/>
</dbReference>
<proteinExistence type="predicted"/>
<protein>
    <submittedName>
        <fullName evidence="3">Stage II sporulation protein D</fullName>
    </submittedName>
</protein>
<keyword evidence="4" id="KW-1185">Reference proteome</keyword>
<sequence>MMVLWKSMMLGGTQRDIEKLKLEEIESSPMQTPETADGGKNGSSLQTTGNKSKGQAQPPQKETAAASLEAESLSDYERTRVSVYITADKRVETLPIELYVRGVIAAEMPVDFKLEALKAQAIAARTYIYRRMAAGERVVSTGAGAADVTDTVQHQVYLPLDRLLDRWKGTAKDLNIGKLNRAVEETKGQIITYKGKPIEAAFFSTSNGYTENASDYWQIDVPYLHSVASPWDKEISPRFKETVTMKLGDFASKLGVKKNAAKTMRILETTEGKRIKTVAVGGLTLSGREVREKLGLASSQFLWEIKDDDIVITTFGYGHGVGMSQWGANGMAEEGSGAVQIVTHYYSGTKVEQASKIQGRL</sequence>
<dbReference type="InterPro" id="IPR013486">
    <property type="entry name" value="SpoIID/LytB"/>
</dbReference>
<dbReference type="NCBIfam" id="TIGR02870">
    <property type="entry name" value="spore_II_D"/>
    <property type="match status" value="1"/>
</dbReference>
<dbReference type="InterPro" id="IPR051922">
    <property type="entry name" value="Bact_Sporulation_Assoc"/>
</dbReference>
<dbReference type="AlphaFoldDB" id="A0A916ZEV9"/>
<evidence type="ECO:0000259" key="2">
    <source>
        <dbReference type="Pfam" id="PF08486"/>
    </source>
</evidence>
<name>A0A916ZEV9_9BACL</name>
<comment type="caution">
    <text evidence="3">The sequence shown here is derived from an EMBL/GenBank/DDBJ whole genome shotgun (WGS) entry which is preliminary data.</text>
</comment>
<dbReference type="GO" id="GO:0030435">
    <property type="term" value="P:sporulation resulting in formation of a cellular spore"/>
    <property type="evidence" value="ECO:0007669"/>
    <property type="project" value="InterPro"/>
</dbReference>